<reference evidence="2 3" key="1">
    <citation type="submission" date="2018-07" db="EMBL/GenBank/DDBJ databases">
        <title>The genomes of Aspergillus section Nigri reveals drivers in fungal speciation.</title>
        <authorList>
            <consortium name="DOE Joint Genome Institute"/>
            <person name="Vesth T.C."/>
            <person name="Nybo J."/>
            <person name="Theobald S."/>
            <person name="Brandl J."/>
            <person name="Frisvad J.C."/>
            <person name="Nielsen K.F."/>
            <person name="Lyhne E.K."/>
            <person name="Kogle M.E."/>
            <person name="Kuo A."/>
            <person name="Riley R."/>
            <person name="Clum A."/>
            <person name="Nolan M."/>
            <person name="Lipzen A."/>
            <person name="Salamov A."/>
            <person name="Henrissat B."/>
            <person name="Wiebenga A."/>
            <person name="De vries R.P."/>
            <person name="Grigoriev I.V."/>
            <person name="Mortensen U.H."/>
            <person name="Andersen M.R."/>
            <person name="Baker S.E."/>
        </authorList>
    </citation>
    <scope>NUCLEOTIDE SEQUENCE [LARGE SCALE GENOMIC DNA]</scope>
    <source>
        <strain evidence="2 3">CBS 139.54b</strain>
    </source>
</reference>
<organism evidence="2 3">
    <name type="scientific">Aspergillus welwitschiae</name>
    <dbReference type="NCBI Taxonomy" id="1341132"/>
    <lineage>
        <taxon>Eukaryota</taxon>
        <taxon>Fungi</taxon>
        <taxon>Dikarya</taxon>
        <taxon>Ascomycota</taxon>
        <taxon>Pezizomycotina</taxon>
        <taxon>Eurotiomycetes</taxon>
        <taxon>Eurotiomycetidae</taxon>
        <taxon>Eurotiales</taxon>
        <taxon>Aspergillaceae</taxon>
        <taxon>Aspergillus</taxon>
        <taxon>Aspergillus subgen. Circumdati</taxon>
    </lineage>
</organism>
<evidence type="ECO:0000313" key="2">
    <source>
        <dbReference type="EMBL" id="RDH36941.1"/>
    </source>
</evidence>
<evidence type="ECO:0000256" key="1">
    <source>
        <dbReference type="SAM" id="MobiDB-lite"/>
    </source>
</evidence>
<evidence type="ECO:0000313" key="3">
    <source>
        <dbReference type="Proteomes" id="UP000253729"/>
    </source>
</evidence>
<feature type="region of interest" description="Disordered" evidence="1">
    <location>
        <begin position="28"/>
        <end position="47"/>
    </location>
</feature>
<dbReference type="EMBL" id="KZ852036">
    <property type="protein sequence ID" value="RDH36941.1"/>
    <property type="molecule type" value="Genomic_DNA"/>
</dbReference>
<accession>A0A3F3QCM0</accession>
<protein>
    <submittedName>
        <fullName evidence="2">Uncharacterized protein</fullName>
    </submittedName>
</protein>
<gene>
    <name evidence="2" type="ORF">BDQ94DRAFT_103956</name>
</gene>
<sequence>MCVCVCATSWHSLHGHTTVSKENQAGYTQVQRKWTQSPNPDRSDQAQSMESMMTCIWPPSHASQIDMLLYVLCSTLAML</sequence>
<name>A0A3F3QCM0_9EURO</name>
<dbReference type="AlphaFoldDB" id="A0A3F3QCM0"/>
<dbReference type="Proteomes" id="UP000253729">
    <property type="component" value="Unassembled WGS sequence"/>
</dbReference>
<proteinExistence type="predicted"/>
<keyword evidence="3" id="KW-1185">Reference proteome</keyword>
<dbReference type="RefSeq" id="XP_026629963.1">
    <property type="nucleotide sequence ID" value="XM_026763399.1"/>
</dbReference>
<dbReference type="GeneID" id="38131755"/>